<reference evidence="1 3" key="1">
    <citation type="journal article" date="2008" name="Science">
        <title>The Physcomitrella genome reveals evolutionary insights into the conquest of land by plants.</title>
        <authorList>
            <person name="Rensing S."/>
            <person name="Lang D."/>
            <person name="Zimmer A."/>
            <person name="Terry A."/>
            <person name="Salamov A."/>
            <person name="Shapiro H."/>
            <person name="Nishiyama T."/>
            <person name="Perroud P.-F."/>
            <person name="Lindquist E."/>
            <person name="Kamisugi Y."/>
            <person name="Tanahashi T."/>
            <person name="Sakakibara K."/>
            <person name="Fujita T."/>
            <person name="Oishi K."/>
            <person name="Shin-I T."/>
            <person name="Kuroki Y."/>
            <person name="Toyoda A."/>
            <person name="Suzuki Y."/>
            <person name="Hashimoto A."/>
            <person name="Yamaguchi K."/>
            <person name="Sugano A."/>
            <person name="Kohara Y."/>
            <person name="Fujiyama A."/>
            <person name="Anterola A."/>
            <person name="Aoki S."/>
            <person name="Ashton N."/>
            <person name="Barbazuk W.B."/>
            <person name="Barker E."/>
            <person name="Bennetzen J."/>
            <person name="Bezanilla M."/>
            <person name="Blankenship R."/>
            <person name="Cho S.H."/>
            <person name="Dutcher S."/>
            <person name="Estelle M."/>
            <person name="Fawcett J.A."/>
            <person name="Gundlach H."/>
            <person name="Hanada K."/>
            <person name="Heyl A."/>
            <person name="Hicks K.A."/>
            <person name="Hugh J."/>
            <person name="Lohr M."/>
            <person name="Mayer K."/>
            <person name="Melkozernov A."/>
            <person name="Murata T."/>
            <person name="Nelson D."/>
            <person name="Pils B."/>
            <person name="Prigge M."/>
            <person name="Reiss B."/>
            <person name="Renner T."/>
            <person name="Rombauts S."/>
            <person name="Rushton P."/>
            <person name="Sanderfoot A."/>
            <person name="Schween G."/>
            <person name="Shiu S.-H."/>
            <person name="Stueber K."/>
            <person name="Theodoulou F.L."/>
            <person name="Tu H."/>
            <person name="Van de Peer Y."/>
            <person name="Verrier P.J."/>
            <person name="Waters E."/>
            <person name="Wood A."/>
            <person name="Yang L."/>
            <person name="Cove D."/>
            <person name="Cuming A."/>
            <person name="Hasebe M."/>
            <person name="Lucas S."/>
            <person name="Mishler D.B."/>
            <person name="Reski R."/>
            <person name="Grigoriev I."/>
            <person name="Quatrano R.S."/>
            <person name="Boore J.L."/>
        </authorList>
    </citation>
    <scope>NUCLEOTIDE SEQUENCE [LARGE SCALE GENOMIC DNA]</scope>
    <source>
        <strain evidence="2 3">cv. Gransden 2004</strain>
    </source>
</reference>
<protein>
    <submittedName>
        <fullName evidence="1 2">Uncharacterized protein</fullName>
    </submittedName>
</protein>
<gene>
    <name evidence="1" type="ORF">PHYPA_004108</name>
</gene>
<accession>A0A2K1KTJ9</accession>
<sequence>MIFVLCCSVVLFSVILYLFLLHTMLWWATSARNPARTAVTQKQMSNSFSFHPQPMPAYPFSFFFLQQAATQHVHRAQQISYILSYLLMLTLDAACPGANRLLRLDALGNASASCMAASSGSDLLTKWKFSSMPVTIQ</sequence>
<dbReference type="InParanoid" id="A0A2K1KTJ9"/>
<reference evidence="2" key="3">
    <citation type="submission" date="2020-12" db="UniProtKB">
        <authorList>
            <consortium name="EnsemblPlants"/>
        </authorList>
    </citation>
    <scope>IDENTIFICATION</scope>
</reference>
<dbReference type="EMBL" id="ABEU02000003">
    <property type="protein sequence ID" value="PNR57115.1"/>
    <property type="molecule type" value="Genomic_DNA"/>
</dbReference>
<evidence type="ECO:0000313" key="2">
    <source>
        <dbReference type="EnsemblPlants" id="PAC:32943543.CDS.1"/>
    </source>
</evidence>
<evidence type="ECO:0000313" key="1">
    <source>
        <dbReference type="EMBL" id="PNR57115.1"/>
    </source>
</evidence>
<dbReference type="Gramene" id="Pp3c3_7219V3.1">
    <property type="protein sequence ID" value="PAC:32943543.CDS.1"/>
    <property type="gene ID" value="Pp3c3_7219"/>
</dbReference>
<keyword evidence="3" id="KW-1185">Reference proteome</keyword>
<reference evidence="1 3" key="2">
    <citation type="journal article" date="2018" name="Plant J.">
        <title>The Physcomitrella patens chromosome-scale assembly reveals moss genome structure and evolution.</title>
        <authorList>
            <person name="Lang D."/>
            <person name="Ullrich K.K."/>
            <person name="Murat F."/>
            <person name="Fuchs J."/>
            <person name="Jenkins J."/>
            <person name="Haas F.B."/>
            <person name="Piednoel M."/>
            <person name="Gundlach H."/>
            <person name="Van Bel M."/>
            <person name="Meyberg R."/>
            <person name="Vives C."/>
            <person name="Morata J."/>
            <person name="Symeonidi A."/>
            <person name="Hiss M."/>
            <person name="Muchero W."/>
            <person name="Kamisugi Y."/>
            <person name="Saleh O."/>
            <person name="Blanc G."/>
            <person name="Decker E.L."/>
            <person name="van Gessel N."/>
            <person name="Grimwood J."/>
            <person name="Hayes R.D."/>
            <person name="Graham S.W."/>
            <person name="Gunter L.E."/>
            <person name="McDaniel S.F."/>
            <person name="Hoernstein S.N.W."/>
            <person name="Larsson A."/>
            <person name="Li F.W."/>
            <person name="Perroud P.F."/>
            <person name="Phillips J."/>
            <person name="Ranjan P."/>
            <person name="Rokshar D.S."/>
            <person name="Rothfels C.J."/>
            <person name="Schneider L."/>
            <person name="Shu S."/>
            <person name="Stevenson D.W."/>
            <person name="Thummler F."/>
            <person name="Tillich M."/>
            <person name="Villarreal Aguilar J.C."/>
            <person name="Widiez T."/>
            <person name="Wong G.K."/>
            <person name="Wymore A."/>
            <person name="Zhang Y."/>
            <person name="Zimmer A.D."/>
            <person name="Quatrano R.S."/>
            <person name="Mayer K.F.X."/>
            <person name="Goodstein D."/>
            <person name="Casacuberta J.M."/>
            <person name="Vandepoele K."/>
            <person name="Reski R."/>
            <person name="Cuming A.C."/>
            <person name="Tuskan G.A."/>
            <person name="Maumus F."/>
            <person name="Salse J."/>
            <person name="Schmutz J."/>
            <person name="Rensing S.A."/>
        </authorList>
    </citation>
    <scope>NUCLEOTIDE SEQUENCE [LARGE SCALE GENOMIC DNA]</scope>
    <source>
        <strain evidence="2 3">cv. Gransden 2004</strain>
    </source>
</reference>
<evidence type="ECO:0000313" key="3">
    <source>
        <dbReference type="Proteomes" id="UP000006727"/>
    </source>
</evidence>
<dbReference type="Proteomes" id="UP000006727">
    <property type="component" value="Chromosome 3"/>
</dbReference>
<dbReference type="EnsemblPlants" id="Pp3c3_7219V3.1">
    <property type="protein sequence ID" value="PAC:32943543.CDS.1"/>
    <property type="gene ID" value="Pp3c3_7219"/>
</dbReference>
<proteinExistence type="predicted"/>
<name>A0A2K1KTJ9_PHYPA</name>
<dbReference type="AlphaFoldDB" id="A0A2K1KTJ9"/>
<organism evidence="1">
    <name type="scientific">Physcomitrium patens</name>
    <name type="common">Spreading-leaved earth moss</name>
    <name type="synonym">Physcomitrella patens</name>
    <dbReference type="NCBI Taxonomy" id="3218"/>
    <lineage>
        <taxon>Eukaryota</taxon>
        <taxon>Viridiplantae</taxon>
        <taxon>Streptophyta</taxon>
        <taxon>Embryophyta</taxon>
        <taxon>Bryophyta</taxon>
        <taxon>Bryophytina</taxon>
        <taxon>Bryopsida</taxon>
        <taxon>Funariidae</taxon>
        <taxon>Funariales</taxon>
        <taxon>Funariaceae</taxon>
        <taxon>Physcomitrium</taxon>
    </lineage>
</organism>